<evidence type="ECO:0000256" key="6">
    <source>
        <dbReference type="ARBA" id="ARBA00022723"/>
    </source>
</evidence>
<keyword evidence="6" id="KW-0479">Metal-binding</keyword>
<accession>A0A6V7QUY7</accession>
<keyword evidence="5" id="KW-0812">Transmembrane</keyword>
<dbReference type="GO" id="GO:0016020">
    <property type="term" value="C:membrane"/>
    <property type="evidence" value="ECO:0007669"/>
    <property type="project" value="UniProtKB-SubCell"/>
</dbReference>
<evidence type="ECO:0000256" key="8">
    <source>
        <dbReference type="ARBA" id="ARBA00023002"/>
    </source>
</evidence>
<comment type="similarity">
    <text evidence="3">Belongs to the cytochrome P450 family.</text>
</comment>
<organism evidence="13">
    <name type="scientific">Ananas comosus var. bracteatus</name>
    <name type="common">red pineapple</name>
    <dbReference type="NCBI Taxonomy" id="296719"/>
    <lineage>
        <taxon>Eukaryota</taxon>
        <taxon>Viridiplantae</taxon>
        <taxon>Streptophyta</taxon>
        <taxon>Embryophyta</taxon>
        <taxon>Tracheophyta</taxon>
        <taxon>Spermatophyta</taxon>
        <taxon>Magnoliopsida</taxon>
        <taxon>Liliopsida</taxon>
        <taxon>Poales</taxon>
        <taxon>Bromeliaceae</taxon>
        <taxon>Bromelioideae</taxon>
        <taxon>Ananas</taxon>
    </lineage>
</organism>
<evidence type="ECO:0000256" key="4">
    <source>
        <dbReference type="ARBA" id="ARBA00022617"/>
    </source>
</evidence>
<reference evidence="13" key="1">
    <citation type="submission" date="2020-07" db="EMBL/GenBank/DDBJ databases">
        <authorList>
            <person name="Lin J."/>
        </authorList>
    </citation>
    <scope>NUCLEOTIDE SEQUENCE</scope>
</reference>
<dbReference type="PANTHER" id="PTHR47955">
    <property type="entry name" value="CYTOCHROME P450 FAMILY 71 PROTEIN"/>
    <property type="match status" value="1"/>
</dbReference>
<comment type="subcellular location">
    <subcellularLocation>
        <location evidence="2">Membrane</location>
        <topology evidence="2">Single-pass membrane protein</topology>
    </subcellularLocation>
</comment>
<evidence type="ECO:0000313" key="13">
    <source>
        <dbReference type="EMBL" id="CAD1847042.1"/>
    </source>
</evidence>
<keyword evidence="7" id="KW-1133">Transmembrane helix</keyword>
<feature type="compositionally biased region" description="Polar residues" evidence="12">
    <location>
        <begin position="42"/>
        <end position="54"/>
    </location>
</feature>
<dbReference type="GO" id="GO:0016705">
    <property type="term" value="F:oxidoreductase activity, acting on paired donors, with incorporation or reduction of molecular oxygen"/>
    <property type="evidence" value="ECO:0007669"/>
    <property type="project" value="InterPro"/>
</dbReference>
<evidence type="ECO:0000256" key="3">
    <source>
        <dbReference type="ARBA" id="ARBA00010617"/>
    </source>
</evidence>
<keyword evidence="10" id="KW-0503">Monooxygenase</keyword>
<dbReference type="GO" id="GO:0005506">
    <property type="term" value="F:iron ion binding"/>
    <property type="evidence" value="ECO:0007669"/>
    <property type="project" value="InterPro"/>
</dbReference>
<feature type="compositionally biased region" description="Basic residues" evidence="12">
    <location>
        <begin position="252"/>
        <end position="267"/>
    </location>
</feature>
<dbReference type="GO" id="GO:0004497">
    <property type="term" value="F:monooxygenase activity"/>
    <property type="evidence" value="ECO:0007669"/>
    <property type="project" value="UniProtKB-KW"/>
</dbReference>
<dbReference type="EMBL" id="CAJEUB010000032">
    <property type="protein sequence ID" value="CAD1847042.1"/>
    <property type="molecule type" value="Genomic_DNA"/>
</dbReference>
<feature type="region of interest" description="Disordered" evidence="12">
    <location>
        <begin position="42"/>
        <end position="302"/>
    </location>
</feature>
<evidence type="ECO:0000256" key="2">
    <source>
        <dbReference type="ARBA" id="ARBA00004167"/>
    </source>
</evidence>
<dbReference type="AlphaFoldDB" id="A0A6V7QUY7"/>
<name>A0A6V7QUY7_ANACO</name>
<dbReference type="GO" id="GO:0020037">
    <property type="term" value="F:heme binding"/>
    <property type="evidence" value="ECO:0007669"/>
    <property type="project" value="InterPro"/>
</dbReference>
<evidence type="ECO:0000256" key="1">
    <source>
        <dbReference type="ARBA" id="ARBA00001971"/>
    </source>
</evidence>
<keyword evidence="4" id="KW-0349">Heme</keyword>
<proteinExistence type="inferred from homology"/>
<feature type="compositionally biased region" description="Low complexity" evidence="12">
    <location>
        <begin position="95"/>
        <end position="113"/>
    </location>
</feature>
<dbReference type="Pfam" id="PF00067">
    <property type="entry name" value="p450"/>
    <property type="match status" value="1"/>
</dbReference>
<dbReference type="SUPFAM" id="SSF48264">
    <property type="entry name" value="Cytochrome P450"/>
    <property type="match status" value="1"/>
</dbReference>
<gene>
    <name evidence="13" type="ORF">CB5_LOCUS30253</name>
</gene>
<dbReference type="PANTHER" id="PTHR47955:SF22">
    <property type="entry name" value="CYTOCHROME P450 83B1-LIKE"/>
    <property type="match status" value="1"/>
</dbReference>
<keyword evidence="8" id="KW-0560">Oxidoreductase</keyword>
<evidence type="ECO:0000256" key="12">
    <source>
        <dbReference type="SAM" id="MobiDB-lite"/>
    </source>
</evidence>
<feature type="compositionally biased region" description="Low complexity" evidence="12">
    <location>
        <begin position="216"/>
        <end position="225"/>
    </location>
</feature>
<evidence type="ECO:0000256" key="7">
    <source>
        <dbReference type="ARBA" id="ARBA00022989"/>
    </source>
</evidence>
<dbReference type="PRINTS" id="PR00463">
    <property type="entry name" value="EP450I"/>
</dbReference>
<dbReference type="InterPro" id="IPR036396">
    <property type="entry name" value="Cyt_P450_sf"/>
</dbReference>
<keyword evidence="11" id="KW-0472">Membrane</keyword>
<evidence type="ECO:0000256" key="9">
    <source>
        <dbReference type="ARBA" id="ARBA00023004"/>
    </source>
</evidence>
<keyword evidence="9" id="KW-0408">Iron</keyword>
<evidence type="ECO:0000256" key="11">
    <source>
        <dbReference type="ARBA" id="ARBA00023136"/>
    </source>
</evidence>
<evidence type="ECO:0000256" key="5">
    <source>
        <dbReference type="ARBA" id="ARBA00022692"/>
    </source>
</evidence>
<feature type="compositionally biased region" description="Low complexity" evidence="12">
    <location>
        <begin position="120"/>
        <end position="141"/>
    </location>
</feature>
<protein>
    <submittedName>
        <fullName evidence="13">Uncharacterized protein</fullName>
    </submittedName>
</protein>
<sequence>MKTNHFAPSLRCRRHDNFLPRRESISRHTRVSHYSFGCHNHLTNPSRPVSSLPNQCARPSRRRAAPAAEKGTPVISRFPSSPDKPRLRSLCSGERQSPSTISPRPRPSSGALPRRPPSSPRAAGRRPGSLRPPASPRPSLGDLGIPEPPTPPLGRAALLSAPATSGNPARSFPRRPRAPPAAAGTTCGRPDLCGPRLGPLGFHVSPPPTEGCTALPSTSAAGSSPSRPPPAAAAPPGRANPRESGWRGSLPPRHRLPPAAGHHHPRTSRTECSLLRPDRPLPGRRRPSLAPTALSGDRRDSCTGGYFDPTLVQWCTLGDGTHFTNTSGLIHRKRVFFSGKVVSQAMSSGTRREVRVTGEKVSSGAAASSHNRKPPRAWIFAPPILRELSEIYGPLMRLKLGLVSTIVVSFALIAEEVLKTQDKTFCFRPPLSSLRKVFYGGLDIAFTPYTAYLKYAKKICVTELLCSPRVQLFRPIREGEVGILVKTILRSRSRSEHSLVNLSEMFLCLLNNITCRQVLGRRFAAEGECGRSRFHDMVTEWTDMMGHFNLGEFFPSLEWINLLSGLHGRFAENFRAVDAFLNEVVEARMAEHEEDGREADRASIENKASSSSLFDCSQRIQQGWLSGIEDLFSFSKFN</sequence>
<dbReference type="InterPro" id="IPR002401">
    <property type="entry name" value="Cyt_P450_E_grp-I"/>
</dbReference>
<dbReference type="Gene3D" id="1.10.630.10">
    <property type="entry name" value="Cytochrome P450"/>
    <property type="match status" value="1"/>
</dbReference>
<evidence type="ECO:0000256" key="10">
    <source>
        <dbReference type="ARBA" id="ARBA00023033"/>
    </source>
</evidence>
<dbReference type="InterPro" id="IPR001128">
    <property type="entry name" value="Cyt_P450"/>
</dbReference>
<comment type="cofactor">
    <cofactor evidence="1">
        <name>heme</name>
        <dbReference type="ChEBI" id="CHEBI:30413"/>
    </cofactor>
</comment>